<protein>
    <submittedName>
        <fullName evidence="2">Uncharacterized protein</fullName>
    </submittedName>
</protein>
<accession>A0A4U1EL86</accession>
<feature type="non-terminal residue" evidence="2">
    <location>
        <position position="1"/>
    </location>
</feature>
<gene>
    <name evidence="2" type="ORF">EI555_021562</name>
</gene>
<dbReference type="PANTHER" id="PTHR18901:SF38">
    <property type="entry name" value="PSEUDOURIDINE-5'-PHOSPHATASE"/>
    <property type="match status" value="1"/>
</dbReference>
<dbReference type="FunFam" id="1.10.150.240:FF:000001">
    <property type="entry name" value="Haloacid dehalogenase-like hydrolase domain"/>
    <property type="match status" value="1"/>
</dbReference>
<dbReference type="PANTHER" id="PTHR18901">
    <property type="entry name" value="2-DEOXYGLUCOSE-6-PHOSPHATE PHOSPHATASE 2"/>
    <property type="match status" value="1"/>
</dbReference>
<dbReference type="EMBL" id="RWIC01001186">
    <property type="protein sequence ID" value="TKC37181.1"/>
    <property type="molecule type" value="Genomic_DNA"/>
</dbReference>
<evidence type="ECO:0000256" key="1">
    <source>
        <dbReference type="SAM" id="MobiDB-lite"/>
    </source>
</evidence>
<dbReference type="InterPro" id="IPR023198">
    <property type="entry name" value="PGP-like_dom2"/>
</dbReference>
<evidence type="ECO:0000313" key="3">
    <source>
        <dbReference type="Proteomes" id="UP000308365"/>
    </source>
</evidence>
<dbReference type="AlphaFoldDB" id="A0A4U1EL86"/>
<evidence type="ECO:0000313" key="2">
    <source>
        <dbReference type="EMBL" id="TKC37181.1"/>
    </source>
</evidence>
<dbReference type="Proteomes" id="UP000308365">
    <property type="component" value="Unassembled WGS sequence"/>
</dbReference>
<comment type="caution">
    <text evidence="2">The sequence shown here is derived from an EMBL/GenBank/DDBJ whole genome shotgun (WGS) entry which is preliminary data.</text>
</comment>
<name>A0A4U1EL86_MONMO</name>
<reference evidence="3" key="1">
    <citation type="journal article" date="2019" name="IScience">
        <title>Narwhal Genome Reveals Long-Term Low Genetic Diversity despite Current Large Abundance Size.</title>
        <authorList>
            <person name="Westbury M.V."/>
            <person name="Petersen B."/>
            <person name="Garde E."/>
            <person name="Heide-Jorgensen M.P."/>
            <person name="Lorenzen E.D."/>
        </authorList>
    </citation>
    <scope>NUCLEOTIDE SEQUENCE [LARGE SCALE GENOMIC DNA]</scope>
</reference>
<dbReference type="Gene3D" id="1.10.150.240">
    <property type="entry name" value="Putative phosphatase, domain 2"/>
    <property type="match status" value="1"/>
</dbReference>
<organism evidence="2 3">
    <name type="scientific">Monodon monoceros</name>
    <name type="common">Narwhal</name>
    <name type="synonym">Ceratodon monodon</name>
    <dbReference type="NCBI Taxonomy" id="40151"/>
    <lineage>
        <taxon>Eukaryota</taxon>
        <taxon>Metazoa</taxon>
        <taxon>Chordata</taxon>
        <taxon>Craniata</taxon>
        <taxon>Vertebrata</taxon>
        <taxon>Euteleostomi</taxon>
        <taxon>Mammalia</taxon>
        <taxon>Eutheria</taxon>
        <taxon>Laurasiatheria</taxon>
        <taxon>Artiodactyla</taxon>
        <taxon>Whippomorpha</taxon>
        <taxon>Cetacea</taxon>
        <taxon>Odontoceti</taxon>
        <taxon>Monodontidae</taxon>
        <taxon>Monodon</taxon>
    </lineage>
</organism>
<sequence>WRPVLETEPSAPCGWDPCPSRAGAACWVAVLTRRTVASGPWTPKSEKASSWQTPYARETGRASRAPTHSLPSVRTTDPAAISALCLQLPTRSLQPAPFPGGLSTTLPAFLLLLSQALAESSRGELGVGASASAHHRRVLLGSRKGLFSCRASCLRLCPCQPLSEPGTSTPSSAFLQIHRRPSAAPGVTGTFSRVLRHAWACRRPLLPTVPPAEAAGHRGEAAPPGTSSQSVARLGIRCSSRIRTPLLCVHTERLYSVVFEAVCGRYGKKYSWDVKSLVMGKTALEAAQIIVDTLQLPTSKEELVEASQAKLKEVFPTAALMPDNTD</sequence>
<dbReference type="GO" id="GO:0016791">
    <property type="term" value="F:phosphatase activity"/>
    <property type="evidence" value="ECO:0007669"/>
    <property type="project" value="TreeGrafter"/>
</dbReference>
<proteinExistence type="predicted"/>
<feature type="region of interest" description="Disordered" evidence="1">
    <location>
        <begin position="39"/>
        <end position="73"/>
    </location>
</feature>